<dbReference type="EMBL" id="CP036271">
    <property type="protein sequence ID" value="QDT57388.1"/>
    <property type="molecule type" value="Genomic_DNA"/>
</dbReference>
<evidence type="ECO:0008006" key="3">
    <source>
        <dbReference type="Google" id="ProtNLM"/>
    </source>
</evidence>
<keyword evidence="2" id="KW-1185">Reference proteome</keyword>
<proteinExistence type="predicted"/>
<dbReference type="Proteomes" id="UP000315700">
    <property type="component" value="Chromosome"/>
</dbReference>
<dbReference type="Pfam" id="PF13366">
    <property type="entry name" value="PDDEXK_3"/>
    <property type="match status" value="1"/>
</dbReference>
<reference evidence="1 2" key="1">
    <citation type="submission" date="2019-02" db="EMBL/GenBank/DDBJ databases">
        <title>Deep-cultivation of Planctomycetes and their phenomic and genomic characterization uncovers novel biology.</title>
        <authorList>
            <person name="Wiegand S."/>
            <person name="Jogler M."/>
            <person name="Boedeker C."/>
            <person name="Pinto D."/>
            <person name="Vollmers J."/>
            <person name="Rivas-Marin E."/>
            <person name="Kohn T."/>
            <person name="Peeters S.H."/>
            <person name="Heuer A."/>
            <person name="Rast P."/>
            <person name="Oberbeckmann S."/>
            <person name="Bunk B."/>
            <person name="Jeske O."/>
            <person name="Meyerdierks A."/>
            <person name="Storesund J.E."/>
            <person name="Kallscheuer N."/>
            <person name="Luecker S."/>
            <person name="Lage O.M."/>
            <person name="Pohl T."/>
            <person name="Merkel B.J."/>
            <person name="Hornburger P."/>
            <person name="Mueller R.-W."/>
            <person name="Bruemmer F."/>
            <person name="Labrenz M."/>
            <person name="Spormann A.M."/>
            <person name="Op den Camp H."/>
            <person name="Overmann J."/>
            <person name="Amann R."/>
            <person name="Jetten M.S.M."/>
            <person name="Mascher T."/>
            <person name="Medema M.H."/>
            <person name="Devos D.P."/>
            <person name="Kaster A.-K."/>
            <person name="Ovreas L."/>
            <person name="Rohde M."/>
            <person name="Galperin M.Y."/>
            <person name="Jogler C."/>
        </authorList>
    </citation>
    <scope>NUCLEOTIDE SEQUENCE [LARGE SCALE GENOMIC DNA]</scope>
    <source>
        <strain evidence="1 2">Pan44</strain>
    </source>
</reference>
<dbReference type="AlphaFoldDB" id="A0A517SMP7"/>
<evidence type="ECO:0000313" key="2">
    <source>
        <dbReference type="Proteomes" id="UP000315700"/>
    </source>
</evidence>
<sequence length="124" mass="13945">MALHLEKETYEILGACFEVYNQMGCGFVEPVYHNCLLIELTQRGIPFESKVPLALAYKGHPLELTFIPDLVCFGSVIVEIKAVKDLNDVFRAQVHNYLKAAGLKVGLLANFGSHPKLEYERIVH</sequence>
<dbReference type="RefSeq" id="WP_145034737.1">
    <property type="nucleotide sequence ID" value="NZ_CP036271.1"/>
</dbReference>
<dbReference type="KEGG" id="ccos:Pan44_54570"/>
<evidence type="ECO:0000313" key="1">
    <source>
        <dbReference type="EMBL" id="QDT57388.1"/>
    </source>
</evidence>
<gene>
    <name evidence="1" type="ORF">Pan44_54570</name>
</gene>
<name>A0A517SMP7_9PLAN</name>
<organism evidence="1 2">
    <name type="scientific">Caulifigura coniformis</name>
    <dbReference type="NCBI Taxonomy" id="2527983"/>
    <lineage>
        <taxon>Bacteria</taxon>
        <taxon>Pseudomonadati</taxon>
        <taxon>Planctomycetota</taxon>
        <taxon>Planctomycetia</taxon>
        <taxon>Planctomycetales</taxon>
        <taxon>Planctomycetaceae</taxon>
        <taxon>Caulifigura</taxon>
    </lineage>
</organism>
<dbReference type="InParanoid" id="A0A517SMP7"/>
<dbReference type="OrthoDB" id="9798792at2"/>
<accession>A0A517SMP7</accession>
<dbReference type="NCBIfam" id="TIGR04256">
    <property type="entry name" value="GxxExxY"/>
    <property type="match status" value="1"/>
</dbReference>
<protein>
    <recommendedName>
        <fullName evidence="3">GxxExxY protein</fullName>
    </recommendedName>
</protein>
<dbReference type="InterPro" id="IPR026350">
    <property type="entry name" value="GxxExxY"/>
</dbReference>